<evidence type="ECO:0000256" key="1">
    <source>
        <dbReference type="SAM" id="Coils"/>
    </source>
</evidence>
<organism evidence="5 6">
    <name type="scientific">Trypanosoma vivax (strain Y486)</name>
    <dbReference type="NCBI Taxonomy" id="1055687"/>
    <lineage>
        <taxon>Eukaryota</taxon>
        <taxon>Discoba</taxon>
        <taxon>Euglenozoa</taxon>
        <taxon>Kinetoplastea</taxon>
        <taxon>Metakinetoplastina</taxon>
        <taxon>Trypanosomatida</taxon>
        <taxon>Trypanosomatidae</taxon>
        <taxon>Trypanosoma</taxon>
        <taxon>Duttonella</taxon>
    </lineage>
</organism>
<evidence type="ECO:0000313" key="5">
    <source>
        <dbReference type="EMBL" id="CCD21393.1"/>
    </source>
</evidence>
<keyword evidence="6" id="KW-1185">Reference proteome</keyword>
<evidence type="ECO:0000256" key="3">
    <source>
        <dbReference type="SAM" id="Phobius"/>
    </source>
</evidence>
<feature type="chain" id="PRO_5003389671" evidence="4">
    <location>
        <begin position="23"/>
        <end position="606"/>
    </location>
</feature>
<name>F9WUZ3_TRYVY</name>
<keyword evidence="4" id="KW-0732">Signal</keyword>
<feature type="compositionally biased region" description="Basic and acidic residues" evidence="2">
    <location>
        <begin position="489"/>
        <end position="505"/>
    </location>
</feature>
<proteinExistence type="predicted"/>
<accession>F9WUZ3</accession>
<reference evidence="5 6" key="1">
    <citation type="journal article" date="2012" name="Proc. Natl. Acad. Sci. U.S.A.">
        <title>Antigenic diversity is generated by distinct evolutionary mechanisms in African trypanosome species.</title>
        <authorList>
            <person name="Jackson A.P."/>
            <person name="Berry A."/>
            <person name="Aslett M."/>
            <person name="Allison H.C."/>
            <person name="Burton P."/>
            <person name="Vavrova-Anderson J."/>
            <person name="Brown R."/>
            <person name="Browne H."/>
            <person name="Corton N."/>
            <person name="Hauser H."/>
            <person name="Gamble J."/>
            <person name="Gilderthorp R."/>
            <person name="Marcello L."/>
            <person name="McQuillan J."/>
            <person name="Otto T.D."/>
            <person name="Quail M.A."/>
            <person name="Sanders M.J."/>
            <person name="van Tonder A."/>
            <person name="Ginger M.L."/>
            <person name="Field M.C."/>
            <person name="Barry J.D."/>
            <person name="Hertz-Fowler C."/>
            <person name="Berriman M."/>
        </authorList>
    </citation>
    <scope>NUCLEOTIDE SEQUENCE</scope>
    <source>
        <strain evidence="5 6">Y486</strain>
    </source>
</reference>
<keyword evidence="3" id="KW-1133">Transmembrane helix</keyword>
<dbReference type="VEuPathDB" id="TriTrypDB:TvY486_0003730"/>
<dbReference type="EMBL" id="CAEX01007626">
    <property type="protein sequence ID" value="CCD21393.1"/>
    <property type="molecule type" value="Genomic_DNA"/>
</dbReference>
<dbReference type="AlphaFoldDB" id="F9WUZ3"/>
<keyword evidence="3" id="KW-0472">Membrane</keyword>
<gene>
    <name evidence="5" type="ORF">TvY486_0003730</name>
</gene>
<feature type="coiled-coil region" evidence="1">
    <location>
        <begin position="202"/>
        <end position="229"/>
    </location>
</feature>
<keyword evidence="1" id="KW-0175">Coiled coil</keyword>
<feature type="region of interest" description="Disordered" evidence="2">
    <location>
        <begin position="442"/>
        <end position="537"/>
    </location>
</feature>
<sequence>MLAYKLILCSTVFLLCPIVAFSIDDEGESAQFRTWVCKWEQKRTVLLYYIRVLIAKTARDAGALRQQRAAFFEAWSNAVSLRNLKNVAKKVKKATEAVDWATQCEGVMFMTLQTIIRALNTMRGHVSDKDGTAPSDCGLEPHQGRAADRNMTYVEVIEHIKSTERRLQELSMFAEESVRTFYGNYVNGVGLLNDTNNYFAAAEAARRALREADEAMKDASDRKELNEKRVQLGCEVEKGLFFMREIFLTLHSVSERVISRERALKAKVGELDEGPGACGMAHTMFRSTAYANLRASSAKDESSLAVVELSEFMGIKGHSTLHHELEYDDDFKISLTNCRDSELEQSLVFRFARGEENDNIYDFDRWRAAADELWNKVESHTHIISEKCTKVSGVDCSEAVGAVTMLIGRLRQLEGDLERGLGAAIRALKTVEDGIATSQDAMRKCQHGGAVNEHHTEAKEPQTTSGRREANTDSAPAKEQLDAASKLEGGSRLEEEVDGNEKEEQQEAPANGPQGALGVRQEETSYEGDAGRGSVDTGHDEFATYLASRSACSTAGDGIESSSTAGDAAAVEARSKKKYLALMSVLCFLFVSAASVVLLAWKRTKL</sequence>
<feature type="signal peptide" evidence="4">
    <location>
        <begin position="1"/>
        <end position="22"/>
    </location>
</feature>
<evidence type="ECO:0000256" key="2">
    <source>
        <dbReference type="SAM" id="MobiDB-lite"/>
    </source>
</evidence>
<evidence type="ECO:0000256" key="4">
    <source>
        <dbReference type="SAM" id="SignalP"/>
    </source>
</evidence>
<feature type="compositionally biased region" description="Basic and acidic residues" evidence="2">
    <location>
        <begin position="452"/>
        <end position="471"/>
    </location>
</feature>
<dbReference type="Proteomes" id="UP000009027">
    <property type="component" value="Unassembled WGS sequence"/>
</dbReference>
<keyword evidence="3" id="KW-0812">Transmembrane</keyword>
<protein>
    <submittedName>
        <fullName evidence="5">Uncharacterized protein</fullName>
    </submittedName>
</protein>
<evidence type="ECO:0000313" key="6">
    <source>
        <dbReference type="Proteomes" id="UP000009027"/>
    </source>
</evidence>
<feature type="transmembrane region" description="Helical" evidence="3">
    <location>
        <begin position="579"/>
        <end position="601"/>
    </location>
</feature>